<dbReference type="AlphaFoldDB" id="A0A917AT31"/>
<proteinExistence type="predicted"/>
<protein>
    <submittedName>
        <fullName evidence="1">Uncharacterized protein</fullName>
    </submittedName>
</protein>
<dbReference type="Pfam" id="PF10924">
    <property type="entry name" value="DUF2711"/>
    <property type="match status" value="1"/>
</dbReference>
<name>A0A917AT31_9BACI</name>
<dbReference type="InterPro" id="IPR024250">
    <property type="entry name" value="DUF2711"/>
</dbReference>
<dbReference type="EMBL" id="BMFK01000001">
    <property type="protein sequence ID" value="GGE72121.1"/>
    <property type="molecule type" value="Genomic_DNA"/>
</dbReference>
<organism evidence="1 2">
    <name type="scientific">Priestia taiwanensis</name>
    <dbReference type="NCBI Taxonomy" id="1347902"/>
    <lineage>
        <taxon>Bacteria</taxon>
        <taxon>Bacillati</taxon>
        <taxon>Bacillota</taxon>
        <taxon>Bacilli</taxon>
        <taxon>Bacillales</taxon>
        <taxon>Bacillaceae</taxon>
        <taxon>Priestia</taxon>
    </lineage>
</organism>
<dbReference type="RefSeq" id="WP_188388447.1">
    <property type="nucleotide sequence ID" value="NZ_BMFK01000001.1"/>
</dbReference>
<reference evidence="1" key="1">
    <citation type="journal article" date="2014" name="Int. J. Syst. Evol. Microbiol.">
        <title>Complete genome sequence of Corynebacterium casei LMG S-19264T (=DSM 44701T), isolated from a smear-ripened cheese.</title>
        <authorList>
            <consortium name="US DOE Joint Genome Institute (JGI-PGF)"/>
            <person name="Walter F."/>
            <person name="Albersmeier A."/>
            <person name="Kalinowski J."/>
            <person name="Ruckert C."/>
        </authorList>
    </citation>
    <scope>NUCLEOTIDE SEQUENCE</scope>
    <source>
        <strain evidence="1">CGMCC 1.12698</strain>
    </source>
</reference>
<comment type="caution">
    <text evidence="1">The sequence shown here is derived from an EMBL/GenBank/DDBJ whole genome shotgun (WGS) entry which is preliminary data.</text>
</comment>
<keyword evidence="2" id="KW-1185">Reference proteome</keyword>
<sequence length="231" mass="26826">MNEIVKKLRFGGEGPVLSWLPEGFQSAVFLLPPFIQMPSNWDINMYNHLPTRTGRWDRINEDMLQYGQRLSWKQVMKDSEIHSEKELLLALLSSGGMLHPTMRRLDLLEKMQANLKDNCYPPDEDIISISLLPDVINLLRSKGTKRLYHVDPISEEDGFLDAETVTPKQIWNLTRGELFIMDEEMNFVVGSMFDSFTPMLYTKEANIEPCIRVMNVEAVICDEHTTIDWFR</sequence>
<reference evidence="1" key="2">
    <citation type="submission" date="2020-09" db="EMBL/GenBank/DDBJ databases">
        <authorList>
            <person name="Sun Q."/>
            <person name="Zhou Y."/>
        </authorList>
    </citation>
    <scope>NUCLEOTIDE SEQUENCE</scope>
    <source>
        <strain evidence="1">CGMCC 1.12698</strain>
    </source>
</reference>
<accession>A0A917AT31</accession>
<evidence type="ECO:0000313" key="1">
    <source>
        <dbReference type="EMBL" id="GGE72121.1"/>
    </source>
</evidence>
<gene>
    <name evidence="1" type="ORF">GCM10007140_22580</name>
</gene>
<dbReference type="Proteomes" id="UP000605259">
    <property type="component" value="Unassembled WGS sequence"/>
</dbReference>
<evidence type="ECO:0000313" key="2">
    <source>
        <dbReference type="Proteomes" id="UP000605259"/>
    </source>
</evidence>